<dbReference type="InterPro" id="IPR038510">
    <property type="entry name" value="Spt4_sf"/>
</dbReference>
<dbReference type="Gene3D" id="3.30.40.210">
    <property type="match status" value="1"/>
</dbReference>
<dbReference type="CDD" id="cd07973">
    <property type="entry name" value="Spt4"/>
    <property type="match status" value="1"/>
</dbReference>
<sequence>MSSQNFADEEAASIPTVKTKHLRACLLCSLVMSGGEFRARGCPNCEEILQLKHSPDRISACTSVYFDGLISNIDPENSWVAKWQRTANYVRGVYAVRVKGRIPEDVEADLDARGIKYRPRDQTDAD</sequence>
<protein>
    <recommendedName>
        <fullName evidence="4 8">Transcription elongation factor SPT4</fullName>
    </recommendedName>
</protein>
<dbReference type="GO" id="GO:0140673">
    <property type="term" value="P:transcription elongation-coupled chromatin remodeling"/>
    <property type="evidence" value="ECO:0007669"/>
    <property type="project" value="InterPro"/>
</dbReference>
<feature type="domain" description="Spt4/RpoE2 zinc finger" evidence="9">
    <location>
        <begin position="22"/>
        <end position="99"/>
    </location>
</feature>
<dbReference type="GO" id="GO:0000993">
    <property type="term" value="F:RNA polymerase II complex binding"/>
    <property type="evidence" value="ECO:0007669"/>
    <property type="project" value="TreeGrafter"/>
</dbReference>
<dbReference type="Pfam" id="PF06093">
    <property type="entry name" value="Spt4"/>
    <property type="match status" value="1"/>
</dbReference>
<evidence type="ECO:0000313" key="11">
    <source>
        <dbReference type="Proteomes" id="UP001049176"/>
    </source>
</evidence>
<dbReference type="GO" id="GO:0006355">
    <property type="term" value="P:regulation of DNA-templated transcription"/>
    <property type="evidence" value="ECO:0007669"/>
    <property type="project" value="InterPro"/>
</dbReference>
<dbReference type="SMART" id="SM01389">
    <property type="entry name" value="Spt4"/>
    <property type="match status" value="1"/>
</dbReference>
<proteinExistence type="inferred from homology"/>
<dbReference type="InterPro" id="IPR009287">
    <property type="entry name" value="Spt4"/>
</dbReference>
<dbReference type="PIRSF" id="PIRSF025023">
    <property type="entry name" value="Spt4"/>
    <property type="match status" value="1"/>
</dbReference>
<dbReference type="KEGG" id="more:E1B28_003928"/>
<accession>A0A9P7UXQ2</accession>
<dbReference type="Proteomes" id="UP001049176">
    <property type="component" value="Chromosome 2"/>
</dbReference>
<dbReference type="InterPro" id="IPR022800">
    <property type="entry name" value="Spt4/RpoE2_Znf"/>
</dbReference>
<evidence type="ECO:0000259" key="9">
    <source>
        <dbReference type="SMART" id="SM01389"/>
    </source>
</evidence>
<evidence type="ECO:0000313" key="10">
    <source>
        <dbReference type="EMBL" id="KAG7096498.1"/>
    </source>
</evidence>
<dbReference type="GO" id="GO:0008270">
    <property type="term" value="F:zinc ion binding"/>
    <property type="evidence" value="ECO:0007669"/>
    <property type="project" value="InterPro"/>
</dbReference>
<evidence type="ECO:0000256" key="5">
    <source>
        <dbReference type="ARBA" id="ARBA00023163"/>
    </source>
</evidence>
<keyword evidence="11" id="KW-1185">Reference proteome</keyword>
<evidence type="ECO:0000256" key="4">
    <source>
        <dbReference type="ARBA" id="ARBA00020182"/>
    </source>
</evidence>
<evidence type="ECO:0000256" key="1">
    <source>
        <dbReference type="ARBA" id="ARBA00004123"/>
    </source>
</evidence>
<dbReference type="OrthoDB" id="248751at2759"/>
<dbReference type="GO" id="GO:0032044">
    <property type="term" value="C:DSIF complex"/>
    <property type="evidence" value="ECO:0007669"/>
    <property type="project" value="TreeGrafter"/>
</dbReference>
<evidence type="ECO:0000256" key="8">
    <source>
        <dbReference type="PIRNR" id="PIRNR025023"/>
    </source>
</evidence>
<keyword evidence="7" id="KW-0137">Centromere</keyword>
<gene>
    <name evidence="10" type="ORF">E1B28_003928</name>
</gene>
<dbReference type="SUPFAM" id="SSF63393">
    <property type="entry name" value="RNA polymerase subunits"/>
    <property type="match status" value="1"/>
</dbReference>
<dbReference type="PANTHER" id="PTHR12882:SF1">
    <property type="entry name" value="TRANSCRIPTION ELONGATION FACTOR SPT4"/>
    <property type="match status" value="1"/>
</dbReference>
<comment type="caution">
    <text evidence="10">The sequence shown here is derived from an EMBL/GenBank/DDBJ whole genome shotgun (WGS) entry which is preliminary data.</text>
</comment>
<dbReference type="InterPro" id="IPR029040">
    <property type="entry name" value="RPABC4/Spt4"/>
</dbReference>
<comment type="subcellular location">
    <subcellularLocation>
        <location evidence="2">Chromosome</location>
        <location evidence="2">Centromere</location>
    </subcellularLocation>
    <subcellularLocation>
        <location evidence="1 8">Nucleus</location>
    </subcellularLocation>
</comment>
<evidence type="ECO:0000256" key="7">
    <source>
        <dbReference type="ARBA" id="ARBA00023328"/>
    </source>
</evidence>
<dbReference type="RefSeq" id="XP_043012968.1">
    <property type="nucleotide sequence ID" value="XM_043148371.1"/>
</dbReference>
<dbReference type="GO" id="GO:0000775">
    <property type="term" value="C:chromosome, centromeric region"/>
    <property type="evidence" value="ECO:0007669"/>
    <property type="project" value="UniProtKB-SubCell"/>
</dbReference>
<evidence type="ECO:0000256" key="6">
    <source>
        <dbReference type="ARBA" id="ARBA00023242"/>
    </source>
</evidence>
<comment type="similarity">
    <text evidence="3 8">Belongs to the SPT4 family.</text>
</comment>
<dbReference type="EMBL" id="CM032182">
    <property type="protein sequence ID" value="KAG7096498.1"/>
    <property type="molecule type" value="Genomic_DNA"/>
</dbReference>
<reference evidence="10" key="1">
    <citation type="journal article" date="2021" name="Genome Biol. Evol.">
        <title>The assembled and annotated genome of the fairy-ring fungus Marasmius oreades.</title>
        <authorList>
            <person name="Hiltunen M."/>
            <person name="Ament-Velasquez S.L."/>
            <person name="Johannesson H."/>
        </authorList>
    </citation>
    <scope>NUCLEOTIDE SEQUENCE</scope>
    <source>
        <strain evidence="10">03SP1</strain>
    </source>
</reference>
<dbReference type="AlphaFoldDB" id="A0A9P7UXQ2"/>
<keyword evidence="5 8" id="KW-0804">Transcription</keyword>
<evidence type="ECO:0000256" key="2">
    <source>
        <dbReference type="ARBA" id="ARBA00004584"/>
    </source>
</evidence>
<keyword evidence="6 8" id="KW-0539">Nucleus</keyword>
<dbReference type="PANTHER" id="PTHR12882">
    <property type="entry name" value="SUPPRESSOR OF TY 4"/>
    <property type="match status" value="1"/>
</dbReference>
<comment type="function">
    <text evidence="8">The SPT4-SPT5 complex mediates both activation and inhibition of transcription elongation, and plays a role in pre-mRNA processing. This complex seems to be important for the stability of the RNA polymerase II elongation machinery on the chromatin template but not for the inherent ability of this machinery to translocate down the gene.</text>
</comment>
<evidence type="ECO:0000256" key="3">
    <source>
        <dbReference type="ARBA" id="ARBA00010464"/>
    </source>
</evidence>
<name>A0A9P7UXQ2_9AGAR</name>
<dbReference type="GeneID" id="66073004"/>
<organism evidence="10 11">
    <name type="scientific">Marasmius oreades</name>
    <name type="common">fairy-ring Marasmius</name>
    <dbReference type="NCBI Taxonomy" id="181124"/>
    <lineage>
        <taxon>Eukaryota</taxon>
        <taxon>Fungi</taxon>
        <taxon>Dikarya</taxon>
        <taxon>Basidiomycota</taxon>
        <taxon>Agaricomycotina</taxon>
        <taxon>Agaricomycetes</taxon>
        <taxon>Agaricomycetidae</taxon>
        <taxon>Agaricales</taxon>
        <taxon>Marasmiineae</taxon>
        <taxon>Marasmiaceae</taxon>
        <taxon>Marasmius</taxon>
    </lineage>
</organism>